<keyword evidence="2" id="KW-0812">Transmembrane</keyword>
<protein>
    <submittedName>
        <fullName evidence="4">Uncharacterized protein</fullName>
    </submittedName>
</protein>
<feature type="signal peptide" evidence="3">
    <location>
        <begin position="1"/>
        <end position="20"/>
    </location>
</feature>
<evidence type="ECO:0000256" key="3">
    <source>
        <dbReference type="SAM" id="SignalP"/>
    </source>
</evidence>
<accession>A0A8D8Z7W1</accession>
<feature type="chain" id="PRO_5034518110" evidence="3">
    <location>
        <begin position="21"/>
        <end position="249"/>
    </location>
</feature>
<evidence type="ECO:0000313" key="4">
    <source>
        <dbReference type="EMBL" id="CAG6742059.1"/>
    </source>
</evidence>
<evidence type="ECO:0000256" key="1">
    <source>
        <dbReference type="SAM" id="MobiDB-lite"/>
    </source>
</evidence>
<dbReference type="EMBL" id="HBUF01431900">
    <property type="protein sequence ID" value="CAG6742059.1"/>
    <property type="molecule type" value="Transcribed_RNA"/>
</dbReference>
<reference evidence="4" key="1">
    <citation type="submission" date="2021-05" db="EMBL/GenBank/DDBJ databases">
        <authorList>
            <person name="Alioto T."/>
            <person name="Alioto T."/>
            <person name="Gomez Garrido J."/>
        </authorList>
    </citation>
    <scope>NUCLEOTIDE SEQUENCE</scope>
</reference>
<feature type="region of interest" description="Disordered" evidence="1">
    <location>
        <begin position="41"/>
        <end position="71"/>
    </location>
</feature>
<sequence>MISRWLLLLGLIAVPAHVMSFPIHIQSEEYALDRHASIRDTNIPPAAGESAPTDFDDSETTSTHNANVGPIGDKVSTTPLAFAFVPIKDATVPDHETSYSHAHINQYSKPKDILHNHEMNEEDVVHEHDPSKDDDIVHKYDTNTDIVHDHDPDEADEQDVVHVHDPDEADDIVHGHEMNEQDVVHDHDEGDHTIPDPNYDNARDHGEFQSHNPLLGPFENLRYHHAGPLACFGFLTFVAWIFRYLIRLA</sequence>
<feature type="transmembrane region" description="Helical" evidence="2">
    <location>
        <begin position="226"/>
        <end position="246"/>
    </location>
</feature>
<dbReference type="AlphaFoldDB" id="A0A8D8Z7W1"/>
<keyword evidence="2" id="KW-0472">Membrane</keyword>
<keyword evidence="3" id="KW-0732">Signal</keyword>
<feature type="region of interest" description="Disordered" evidence="1">
    <location>
        <begin position="186"/>
        <end position="211"/>
    </location>
</feature>
<proteinExistence type="predicted"/>
<organism evidence="4">
    <name type="scientific">Cacopsylla melanoneura</name>
    <dbReference type="NCBI Taxonomy" id="428564"/>
    <lineage>
        <taxon>Eukaryota</taxon>
        <taxon>Metazoa</taxon>
        <taxon>Ecdysozoa</taxon>
        <taxon>Arthropoda</taxon>
        <taxon>Hexapoda</taxon>
        <taxon>Insecta</taxon>
        <taxon>Pterygota</taxon>
        <taxon>Neoptera</taxon>
        <taxon>Paraneoptera</taxon>
        <taxon>Hemiptera</taxon>
        <taxon>Sternorrhyncha</taxon>
        <taxon>Psylloidea</taxon>
        <taxon>Psyllidae</taxon>
        <taxon>Psyllinae</taxon>
        <taxon>Cacopsylla</taxon>
    </lineage>
</organism>
<evidence type="ECO:0000256" key="2">
    <source>
        <dbReference type="SAM" id="Phobius"/>
    </source>
</evidence>
<keyword evidence="2" id="KW-1133">Transmembrane helix</keyword>
<name>A0A8D8Z7W1_9HEMI</name>